<protein>
    <submittedName>
        <fullName evidence="3">Glycosyltransferase family 4 protein</fullName>
    </submittedName>
</protein>
<feature type="domain" description="Glycosyl transferase family 1" evidence="1">
    <location>
        <begin position="184"/>
        <end position="337"/>
    </location>
</feature>
<dbReference type="InterPro" id="IPR028098">
    <property type="entry name" value="Glyco_trans_4-like_N"/>
</dbReference>
<organism evidence="3 4">
    <name type="scientific">Wohlfahrtiimonas larvae</name>
    <dbReference type="NCBI Taxonomy" id="1157986"/>
    <lineage>
        <taxon>Bacteria</taxon>
        <taxon>Pseudomonadati</taxon>
        <taxon>Pseudomonadota</taxon>
        <taxon>Gammaproteobacteria</taxon>
        <taxon>Cardiobacteriales</taxon>
        <taxon>Ignatzschineriaceae</taxon>
        <taxon>Wohlfahrtiimonas</taxon>
    </lineage>
</organism>
<dbReference type="Pfam" id="PF13439">
    <property type="entry name" value="Glyco_transf_4"/>
    <property type="match status" value="1"/>
</dbReference>
<dbReference type="PANTHER" id="PTHR12526:SF630">
    <property type="entry name" value="GLYCOSYLTRANSFERASE"/>
    <property type="match status" value="1"/>
</dbReference>
<evidence type="ECO:0000313" key="4">
    <source>
        <dbReference type="Proteomes" id="UP001500631"/>
    </source>
</evidence>
<dbReference type="CDD" id="cd03820">
    <property type="entry name" value="GT4_AmsD-like"/>
    <property type="match status" value="1"/>
</dbReference>
<dbReference type="RefSeq" id="WP_077925983.1">
    <property type="nucleotide sequence ID" value="NZ_BAABKE010000001.1"/>
</dbReference>
<comment type="caution">
    <text evidence="3">The sequence shown here is derived from an EMBL/GenBank/DDBJ whole genome shotgun (WGS) entry which is preliminary data.</text>
</comment>
<sequence>MKKKIVFFTESMELMGGMERVIAFLANQFQDKYEVIILTMYGKTSPYFDVYSTIESLDIHVPPTNIISKLKRYFLTWYRLRSYLKIHSDTDYFIANSPALCCSTILSALSLDNNIKFIAFEHHKFSFPGRLWQFIRAKKFFKYHKVIALTSTDNDKYLGINCSSVHIPNALSIAIGEQSKLIHKKIVAVGRLEPVKGFDKLLLAWKRVVDIYPDWMLEIVGAGSDFQKLKALAINLGIIKNIVFCGHTLEMAHKYTEASALVLSSQQEGFGLVLIEAMAHGLPCISFDCDSGPRDIIEDSKNGYLVADQNITDMAEKIKQYIALSYEEKLIMSQYAKATSLQYMPEIIIDRWKQEVLND</sequence>
<dbReference type="Proteomes" id="UP001500631">
    <property type="component" value="Unassembled WGS sequence"/>
</dbReference>
<feature type="domain" description="Glycosyltransferase subfamily 4-like N-terminal" evidence="2">
    <location>
        <begin position="15"/>
        <end position="155"/>
    </location>
</feature>
<evidence type="ECO:0000259" key="2">
    <source>
        <dbReference type="Pfam" id="PF13439"/>
    </source>
</evidence>
<dbReference type="InterPro" id="IPR001296">
    <property type="entry name" value="Glyco_trans_1"/>
</dbReference>
<accession>A0ABP9ME99</accession>
<reference evidence="4" key="1">
    <citation type="journal article" date="2019" name="Int. J. Syst. Evol. Microbiol.">
        <title>The Global Catalogue of Microorganisms (GCM) 10K type strain sequencing project: providing services to taxonomists for standard genome sequencing and annotation.</title>
        <authorList>
            <consortium name="The Broad Institute Genomics Platform"/>
            <consortium name="The Broad Institute Genome Sequencing Center for Infectious Disease"/>
            <person name="Wu L."/>
            <person name="Ma J."/>
        </authorList>
    </citation>
    <scope>NUCLEOTIDE SEQUENCE [LARGE SCALE GENOMIC DNA]</scope>
    <source>
        <strain evidence="4">JCM 18424</strain>
    </source>
</reference>
<evidence type="ECO:0000259" key="1">
    <source>
        <dbReference type="Pfam" id="PF00534"/>
    </source>
</evidence>
<name>A0ABP9ME99_9GAMM</name>
<proteinExistence type="predicted"/>
<evidence type="ECO:0000313" key="3">
    <source>
        <dbReference type="EMBL" id="GAA5093774.1"/>
    </source>
</evidence>
<dbReference type="EMBL" id="BAABKE010000001">
    <property type="protein sequence ID" value="GAA5093774.1"/>
    <property type="molecule type" value="Genomic_DNA"/>
</dbReference>
<gene>
    <name evidence="3" type="ORF">GCM10023338_01240</name>
</gene>
<dbReference type="PANTHER" id="PTHR12526">
    <property type="entry name" value="GLYCOSYLTRANSFERASE"/>
    <property type="match status" value="1"/>
</dbReference>
<dbReference type="SUPFAM" id="SSF53756">
    <property type="entry name" value="UDP-Glycosyltransferase/glycogen phosphorylase"/>
    <property type="match status" value="1"/>
</dbReference>
<dbReference type="Pfam" id="PF00534">
    <property type="entry name" value="Glycos_transf_1"/>
    <property type="match status" value="1"/>
</dbReference>
<keyword evidence="4" id="KW-1185">Reference proteome</keyword>
<dbReference type="Gene3D" id="3.40.50.2000">
    <property type="entry name" value="Glycogen Phosphorylase B"/>
    <property type="match status" value="2"/>
</dbReference>
<dbReference type="PROSITE" id="PS50007">
    <property type="entry name" value="PIPLC_X_DOMAIN"/>
    <property type="match status" value="1"/>
</dbReference>